<evidence type="ECO:0000256" key="4">
    <source>
        <dbReference type="ARBA" id="ARBA00022723"/>
    </source>
</evidence>
<comment type="similarity">
    <text evidence="2 10">Belongs to the cation transport ATPase (P-type) (TC 3.A.3) family. Type IB subfamily.</text>
</comment>
<dbReference type="InterPro" id="IPR027256">
    <property type="entry name" value="P-typ_ATPase_IB"/>
</dbReference>
<evidence type="ECO:0000313" key="14">
    <source>
        <dbReference type="Proteomes" id="UP001199816"/>
    </source>
</evidence>
<dbReference type="EMBL" id="JAJNEC010000005">
    <property type="protein sequence ID" value="MCD2423796.1"/>
    <property type="molecule type" value="Genomic_DNA"/>
</dbReference>
<feature type="transmembrane region" description="Helical" evidence="10">
    <location>
        <begin position="186"/>
        <end position="204"/>
    </location>
</feature>
<feature type="transmembrane region" description="Helical" evidence="10">
    <location>
        <begin position="128"/>
        <end position="150"/>
    </location>
</feature>
<gene>
    <name evidence="13" type="primary">cadA</name>
    <name evidence="13" type="ORF">LQ567_13555</name>
</gene>
<feature type="transmembrane region" description="Helical" evidence="10">
    <location>
        <begin position="101"/>
        <end position="122"/>
    </location>
</feature>
<dbReference type="InterPro" id="IPR018303">
    <property type="entry name" value="ATPase_P-typ_P_site"/>
</dbReference>
<dbReference type="Gene3D" id="2.70.150.10">
    <property type="entry name" value="Calcium-transporting ATPase, cytoplasmic transduction domain A"/>
    <property type="match status" value="1"/>
</dbReference>
<dbReference type="SUPFAM" id="SSF56784">
    <property type="entry name" value="HAD-like"/>
    <property type="match status" value="1"/>
</dbReference>
<dbReference type="InterPro" id="IPR006121">
    <property type="entry name" value="HMA_dom"/>
</dbReference>
<proteinExistence type="inferred from homology"/>
<reference evidence="13 14" key="1">
    <citation type="submission" date="2021-11" db="EMBL/GenBank/DDBJ databases">
        <title>Genomic of Niabella pedocola.</title>
        <authorList>
            <person name="Wu T."/>
        </authorList>
    </citation>
    <scope>NUCLEOTIDE SEQUENCE [LARGE SCALE GENOMIC DNA]</scope>
    <source>
        <strain evidence="13 14">JCM 31011</strain>
    </source>
</reference>
<evidence type="ECO:0000256" key="2">
    <source>
        <dbReference type="ARBA" id="ARBA00006024"/>
    </source>
</evidence>
<dbReference type="InterPro" id="IPR036163">
    <property type="entry name" value="HMA_dom_sf"/>
</dbReference>
<accession>A0ABS8PRV3</accession>
<keyword evidence="6 10" id="KW-0067">ATP-binding</keyword>
<evidence type="ECO:0000256" key="8">
    <source>
        <dbReference type="ARBA" id="ARBA00022989"/>
    </source>
</evidence>
<evidence type="ECO:0000259" key="11">
    <source>
        <dbReference type="Pfam" id="PF00122"/>
    </source>
</evidence>
<name>A0ABS8PRV3_9BACT</name>
<organism evidence="13 14">
    <name type="scientific">Niabella pedocola</name>
    <dbReference type="NCBI Taxonomy" id="1752077"/>
    <lineage>
        <taxon>Bacteria</taxon>
        <taxon>Pseudomonadati</taxon>
        <taxon>Bacteroidota</taxon>
        <taxon>Chitinophagia</taxon>
        <taxon>Chitinophagales</taxon>
        <taxon>Chitinophagaceae</taxon>
        <taxon>Niabella</taxon>
    </lineage>
</organism>
<dbReference type="PROSITE" id="PS00154">
    <property type="entry name" value="ATPASE_E1_E2"/>
    <property type="match status" value="1"/>
</dbReference>
<dbReference type="PANTHER" id="PTHR43520">
    <property type="entry name" value="ATP7, ISOFORM B"/>
    <property type="match status" value="1"/>
</dbReference>
<dbReference type="Pfam" id="PF00122">
    <property type="entry name" value="E1-E2_ATPase"/>
    <property type="match status" value="1"/>
</dbReference>
<feature type="domain" description="HMA" evidence="12">
    <location>
        <begin position="10"/>
        <end position="52"/>
    </location>
</feature>
<dbReference type="NCBIfam" id="TIGR01525">
    <property type="entry name" value="ATPase-IB_hvy"/>
    <property type="match status" value="1"/>
</dbReference>
<dbReference type="InterPro" id="IPR023299">
    <property type="entry name" value="ATPase_P-typ_cyto_dom_N"/>
</dbReference>
<keyword evidence="5 10" id="KW-0547">Nucleotide-binding</keyword>
<dbReference type="RefSeq" id="WP_231005054.1">
    <property type="nucleotide sequence ID" value="NZ_JAJNEC010000005.1"/>
</dbReference>
<dbReference type="Gene3D" id="3.40.1110.10">
    <property type="entry name" value="Calcium-transporting ATPase, cytoplasmic domain N"/>
    <property type="match status" value="1"/>
</dbReference>
<comment type="caution">
    <text evidence="13">The sequence shown here is derived from an EMBL/GenBank/DDBJ whole genome shotgun (WGS) entry which is preliminary data.</text>
</comment>
<evidence type="ECO:0000256" key="9">
    <source>
        <dbReference type="ARBA" id="ARBA00023136"/>
    </source>
</evidence>
<dbReference type="InterPro" id="IPR001757">
    <property type="entry name" value="P_typ_ATPase"/>
</dbReference>
<dbReference type="InterPro" id="IPR036412">
    <property type="entry name" value="HAD-like_sf"/>
</dbReference>
<dbReference type="NCBIfam" id="TIGR01494">
    <property type="entry name" value="ATPase_P-type"/>
    <property type="match status" value="1"/>
</dbReference>
<evidence type="ECO:0000256" key="10">
    <source>
        <dbReference type="RuleBase" id="RU362081"/>
    </source>
</evidence>
<dbReference type="SUPFAM" id="SSF55008">
    <property type="entry name" value="HMA, heavy metal-associated domain"/>
    <property type="match status" value="1"/>
</dbReference>
<dbReference type="InterPro" id="IPR023298">
    <property type="entry name" value="ATPase_P-typ_TM_dom_sf"/>
</dbReference>
<dbReference type="PANTHER" id="PTHR43520:SF8">
    <property type="entry name" value="P-TYPE CU(+) TRANSPORTER"/>
    <property type="match status" value="1"/>
</dbReference>
<dbReference type="InterPro" id="IPR023214">
    <property type="entry name" value="HAD_sf"/>
</dbReference>
<feature type="transmembrane region" description="Helical" evidence="10">
    <location>
        <begin position="671"/>
        <end position="690"/>
    </location>
</feature>
<evidence type="ECO:0000256" key="7">
    <source>
        <dbReference type="ARBA" id="ARBA00022967"/>
    </source>
</evidence>
<dbReference type="InterPro" id="IPR059000">
    <property type="entry name" value="ATPase_P-type_domA"/>
</dbReference>
<feature type="domain" description="P-type ATPase A" evidence="11">
    <location>
        <begin position="239"/>
        <end position="327"/>
    </location>
</feature>
<dbReference type="InterPro" id="IPR017969">
    <property type="entry name" value="Heavy-metal-associated_CS"/>
</dbReference>
<keyword evidence="14" id="KW-1185">Reference proteome</keyword>
<dbReference type="PROSITE" id="PS01047">
    <property type="entry name" value="HMA_1"/>
    <property type="match status" value="1"/>
</dbReference>
<dbReference type="NCBIfam" id="TIGR01511">
    <property type="entry name" value="ATPase-IB1_Cu"/>
    <property type="match status" value="1"/>
</dbReference>
<dbReference type="InterPro" id="IPR008250">
    <property type="entry name" value="ATPase_P-typ_transduc_dom_A_sf"/>
</dbReference>
<comment type="subcellular location">
    <subcellularLocation>
        <location evidence="10">Cell membrane</location>
    </subcellularLocation>
    <subcellularLocation>
        <location evidence="1">Endomembrane system</location>
        <topology evidence="1">Multi-pass membrane protein</topology>
    </subcellularLocation>
</comment>
<keyword evidence="3 10" id="KW-0812">Transmembrane</keyword>
<dbReference type="Proteomes" id="UP001199816">
    <property type="component" value="Unassembled WGS sequence"/>
</dbReference>
<dbReference type="Pfam" id="PF00702">
    <property type="entry name" value="Hydrolase"/>
    <property type="match status" value="1"/>
</dbReference>
<keyword evidence="8 10" id="KW-1133">Transmembrane helix</keyword>
<dbReference type="SUPFAM" id="SSF81653">
    <property type="entry name" value="Calcium ATPase, transduction domain A"/>
    <property type="match status" value="1"/>
</dbReference>
<evidence type="ECO:0000256" key="1">
    <source>
        <dbReference type="ARBA" id="ARBA00004127"/>
    </source>
</evidence>
<dbReference type="CDD" id="cd00371">
    <property type="entry name" value="HMA"/>
    <property type="match status" value="1"/>
</dbReference>
<feature type="transmembrane region" description="Helical" evidence="10">
    <location>
        <begin position="344"/>
        <end position="366"/>
    </location>
</feature>
<dbReference type="SUPFAM" id="SSF81665">
    <property type="entry name" value="Calcium ATPase, transmembrane domain M"/>
    <property type="match status" value="1"/>
</dbReference>
<protein>
    <submittedName>
        <fullName evidence="13">Cadmium-translocating P-type ATPase</fullName>
    </submittedName>
</protein>
<sequence length="719" mass="78810">METAEKIKWKVEGMDCPTCALTINKYLEKEGMENVKVNFATGDVSFELKGQKNESILSKGLTGLGYTVLDHHEAEARAHQHAHDHDHGKAGGWLKTNMQRFWFCLPFTLVLMLHMIPALQHSWLMQPWIQFAITLPVLGVGMSYFGVSAIKSIRNRMPNMNVLVTIGALAAFIYSLYGTLTGQHDYIFYETAATVITLVFLGNYMEEHTVSSTQAQLKKLAQTQVVMANMIAYDQEHNENIFPVESNALRTGDLILIKSGEQIPADCKILWGDAQVNEAILTGESIPVKKQSKDILIGGSMMADGTVKAQVTAVGKDTVMAGIINLVNEAQGEKPPVQQMADKISAVFVPVVIGIAFLTFIINWFILQDFTPALMRAIAVLVIACPCAMGLATPAAIAVGLGRGARNGVLFRNATSLENFKDIRQVVFDKTGTLTTGNFDISGFQILDKNISEEAFKNIVYSLEKYSNHPIAKSISNVWKTKNEIRWKQIREEKGRGMFAIDKEGVEYGAGSFEISGGQTDADHHNIYITLNQQLIGTIDLKDELRPEAKTVINYFHGKNIKTILLSGDRLSKAQQIAAELGIDEVIAEKTPEEKLQIIGEKNAQVPTAMVGDGINDAPALAKATIGISMSDASQIAMQTAQVVLTNHGLKHLPLAMGLGKHTYKTIKENLFWAFSYNIIALPVAAIGLLTPMFGALIMAFSDVVLALNSGRLMVKKVV</sequence>
<dbReference type="Gene3D" id="3.40.50.1000">
    <property type="entry name" value="HAD superfamily/HAD-like"/>
    <property type="match status" value="1"/>
</dbReference>
<dbReference type="PRINTS" id="PR00943">
    <property type="entry name" value="CUATPASE"/>
</dbReference>
<keyword evidence="4 10" id="KW-0479">Metal-binding</keyword>
<keyword evidence="7" id="KW-1278">Translocase</keyword>
<keyword evidence="9 10" id="KW-0472">Membrane</keyword>
<feature type="transmembrane region" description="Helical" evidence="10">
    <location>
        <begin position="162"/>
        <end position="180"/>
    </location>
</feature>
<keyword evidence="10" id="KW-1003">Cell membrane</keyword>
<dbReference type="Pfam" id="PF00403">
    <property type="entry name" value="HMA"/>
    <property type="match status" value="1"/>
</dbReference>
<evidence type="ECO:0000256" key="5">
    <source>
        <dbReference type="ARBA" id="ARBA00022741"/>
    </source>
</evidence>
<evidence type="ECO:0000259" key="12">
    <source>
        <dbReference type="Pfam" id="PF00403"/>
    </source>
</evidence>
<evidence type="ECO:0000256" key="3">
    <source>
        <dbReference type="ARBA" id="ARBA00022692"/>
    </source>
</evidence>
<dbReference type="NCBIfam" id="TIGR01512">
    <property type="entry name" value="ATPase-IB2_Cd"/>
    <property type="match status" value="1"/>
</dbReference>
<feature type="transmembrane region" description="Helical" evidence="10">
    <location>
        <begin position="378"/>
        <end position="402"/>
    </location>
</feature>
<dbReference type="Gene3D" id="3.30.70.100">
    <property type="match status" value="1"/>
</dbReference>
<evidence type="ECO:0000256" key="6">
    <source>
        <dbReference type="ARBA" id="ARBA00022840"/>
    </source>
</evidence>
<dbReference type="PRINTS" id="PR00119">
    <property type="entry name" value="CATATPASE"/>
</dbReference>
<evidence type="ECO:0000313" key="13">
    <source>
        <dbReference type="EMBL" id="MCD2423796.1"/>
    </source>
</evidence>